<dbReference type="Pfam" id="PF12010">
    <property type="entry name" value="DUF3502"/>
    <property type="match status" value="1"/>
</dbReference>
<feature type="region of interest" description="Disordered" evidence="2">
    <location>
        <begin position="28"/>
        <end position="51"/>
    </location>
</feature>
<sequence length="545" mass="60723">MIRKRTWRSAAAAVALSALMLAGCTKAADDGGKTTAPDGSSNPQAETKKTPEPVTLQFYFPGDPPNDQQAVLDEFYNRTKDTLNIKLSFNWVPWDQLKEKIGLKLASGEQVDAVFDAQWNTMPQMIAKGTFIQLDSYFNNDKYPGLKKAFPPAYINNNKFVDGKKEEHIYGVPFTKNYGSLASVAIRKDLRIKYGLPEIKSLAELEAYFDAVLQNEKGMIPFGVDGSLSSLGNWLQPDVKPTDFNAIMAGDLIPHFNIKDGKVDVVFAGEDISVLPAPLNTKEAFYLQEMTARRWYTKGYLEKDVISQKDAAGFFKAGKFAAIGADTAGFNAVFRELKKAVPGAEAELVDLVPGAKDRKPGAIRTDFKAWNFSSIPATSKNADRVMAFFDWLFADPKNHDLFEFGIEGKHWVPVGSDKFKLPDGVDPSKTYNFPGYVLTWNPSYVRNPDDWPEAVQAREKYLSDEKSYVKSTIAGFTLNAEPIKSELAKVGPEFKKVRTIASLGLADNYEALYKEAIDKMKKMGLEKIREEIKKQLEAFLAAQNK</sequence>
<comment type="caution">
    <text evidence="5">The sequence shown here is derived from an EMBL/GenBank/DDBJ whole genome shotgun (WGS) entry which is preliminary data.</text>
</comment>
<dbReference type="PROSITE" id="PS51257">
    <property type="entry name" value="PROKAR_LIPOPROTEIN"/>
    <property type="match status" value="1"/>
</dbReference>
<evidence type="ECO:0000256" key="1">
    <source>
        <dbReference type="SAM" id="Coils"/>
    </source>
</evidence>
<evidence type="ECO:0000313" key="6">
    <source>
        <dbReference type="Proteomes" id="UP000247476"/>
    </source>
</evidence>
<feature type="signal peptide" evidence="3">
    <location>
        <begin position="1"/>
        <end position="27"/>
    </location>
</feature>
<feature type="chain" id="PRO_5015877202" evidence="3">
    <location>
        <begin position="28"/>
        <end position="545"/>
    </location>
</feature>
<dbReference type="PANTHER" id="PTHR43649:SF17">
    <property type="entry name" value="ABC TRANSPORTER SOLUTE BINDING PROTEIN-SUGAR TRANSPORT"/>
    <property type="match status" value="1"/>
</dbReference>
<dbReference type="InterPro" id="IPR006059">
    <property type="entry name" value="SBP"/>
</dbReference>
<reference evidence="5 6" key="1">
    <citation type="submission" date="2018-05" db="EMBL/GenBank/DDBJ databases">
        <title>Paenibacillus flagellatus sp. nov., isolated from selenium mineral soil.</title>
        <authorList>
            <person name="Dai X."/>
        </authorList>
    </citation>
    <scope>NUCLEOTIDE SEQUENCE [LARGE SCALE GENOMIC DNA]</scope>
    <source>
        <strain evidence="5 6">DXL2</strain>
    </source>
</reference>
<dbReference type="InterPro" id="IPR022627">
    <property type="entry name" value="DUF3502"/>
</dbReference>
<accession>A0A2V5K616</accession>
<organism evidence="5 6">
    <name type="scientific">Paenibacillus flagellatus</name>
    <dbReference type="NCBI Taxonomy" id="2211139"/>
    <lineage>
        <taxon>Bacteria</taxon>
        <taxon>Bacillati</taxon>
        <taxon>Bacillota</taxon>
        <taxon>Bacilli</taxon>
        <taxon>Bacillales</taxon>
        <taxon>Paenibacillaceae</taxon>
        <taxon>Paenibacillus</taxon>
    </lineage>
</organism>
<dbReference type="RefSeq" id="WP_110841117.1">
    <property type="nucleotide sequence ID" value="NZ_QJVJ01000007.1"/>
</dbReference>
<proteinExistence type="predicted"/>
<gene>
    <name evidence="5" type="ORF">DLM86_16285</name>
</gene>
<evidence type="ECO:0000256" key="2">
    <source>
        <dbReference type="SAM" id="MobiDB-lite"/>
    </source>
</evidence>
<evidence type="ECO:0000256" key="3">
    <source>
        <dbReference type="SAM" id="SignalP"/>
    </source>
</evidence>
<feature type="domain" description="DUF3502" evidence="4">
    <location>
        <begin position="473"/>
        <end position="541"/>
    </location>
</feature>
<dbReference type="Proteomes" id="UP000247476">
    <property type="component" value="Unassembled WGS sequence"/>
</dbReference>
<dbReference type="Gene3D" id="3.40.190.10">
    <property type="entry name" value="Periplasmic binding protein-like II"/>
    <property type="match status" value="2"/>
</dbReference>
<name>A0A2V5K616_9BACL</name>
<dbReference type="InterPro" id="IPR050490">
    <property type="entry name" value="Bact_solute-bd_prot1"/>
</dbReference>
<keyword evidence="1" id="KW-0175">Coiled coil</keyword>
<dbReference type="PANTHER" id="PTHR43649">
    <property type="entry name" value="ARABINOSE-BINDING PROTEIN-RELATED"/>
    <property type="match status" value="1"/>
</dbReference>
<dbReference type="SUPFAM" id="SSF53850">
    <property type="entry name" value="Periplasmic binding protein-like II"/>
    <property type="match status" value="1"/>
</dbReference>
<keyword evidence="6" id="KW-1185">Reference proteome</keyword>
<dbReference type="EMBL" id="QJVJ01000007">
    <property type="protein sequence ID" value="PYI53344.1"/>
    <property type="molecule type" value="Genomic_DNA"/>
</dbReference>
<dbReference type="Pfam" id="PF01547">
    <property type="entry name" value="SBP_bac_1"/>
    <property type="match status" value="1"/>
</dbReference>
<dbReference type="AlphaFoldDB" id="A0A2V5K616"/>
<evidence type="ECO:0000259" key="4">
    <source>
        <dbReference type="Pfam" id="PF12010"/>
    </source>
</evidence>
<feature type="coiled-coil region" evidence="1">
    <location>
        <begin position="506"/>
        <end position="545"/>
    </location>
</feature>
<dbReference type="OrthoDB" id="4349943at2"/>
<keyword evidence="3" id="KW-0732">Signal</keyword>
<protein>
    <submittedName>
        <fullName evidence="5">ABC transporter substrate-binding protein</fullName>
    </submittedName>
</protein>
<evidence type="ECO:0000313" key="5">
    <source>
        <dbReference type="EMBL" id="PYI53344.1"/>
    </source>
</evidence>